<gene>
    <name evidence="3" type="ORF">DM194_21290</name>
</gene>
<accession>A0A2U9SH99</accession>
<protein>
    <submittedName>
        <fullName evidence="3">TRAP transporter substrate-binding protein</fullName>
    </submittedName>
</protein>
<feature type="signal peptide" evidence="2">
    <location>
        <begin position="1"/>
        <end position="25"/>
    </location>
</feature>
<dbReference type="PANTHER" id="PTHR42941:SF1">
    <property type="entry name" value="SLL1037 PROTEIN"/>
    <property type="match status" value="1"/>
</dbReference>
<dbReference type="InterPro" id="IPR011852">
    <property type="entry name" value="TRAP_TAXI"/>
</dbReference>
<dbReference type="Pfam" id="PF16868">
    <property type="entry name" value="NMT1_3"/>
    <property type="match status" value="1"/>
</dbReference>
<evidence type="ECO:0000256" key="2">
    <source>
        <dbReference type="SAM" id="SignalP"/>
    </source>
</evidence>
<keyword evidence="3" id="KW-0614">Plasmid</keyword>
<dbReference type="RefSeq" id="WP_111069557.1">
    <property type="nucleotide sequence ID" value="NZ_CP029832.1"/>
</dbReference>
<dbReference type="EMBL" id="CP029832">
    <property type="protein sequence ID" value="AWU96819.1"/>
    <property type="molecule type" value="Genomic_DNA"/>
</dbReference>
<dbReference type="Gene3D" id="3.40.190.10">
    <property type="entry name" value="Periplasmic binding protein-like II"/>
    <property type="match status" value="2"/>
</dbReference>
<sequence length="345" mass="37567">MKASIVRVLLLGACLFAGAVSPASAADPRGVGANSGTVGIVSGGVEGTYVRIAADLAAVLDDGDALRVLPMLGKGSVQNLKDIVLLKGIDIGIVQSDVLAYAKRERLLPNLDRRVKYITKLYNEEMHILAAPDVTRIEDLAGRKVNFDVQGSGTHMTASLVFDMLGIKVEPQDNDQSLALEKLRRGEIAAMAYVAGKPTRLFRDLKAGDGLHFLSIPMSAALLDTYLPSRLTSADYEGLIKPGEQVDTVAVGAVMAVYGWERDLERHRKVARFVDAFFGKFDEFLKPPRHPKWKEVNLAADLPGWTRFEPAEQWLHREASGRTAMREPQPATLVSSPVPRGETAR</sequence>
<feature type="region of interest" description="Disordered" evidence="1">
    <location>
        <begin position="320"/>
        <end position="345"/>
    </location>
</feature>
<dbReference type="AlphaFoldDB" id="A0A2U9SH99"/>
<evidence type="ECO:0000313" key="3">
    <source>
        <dbReference type="EMBL" id="AWU96819.1"/>
    </source>
</evidence>
<dbReference type="OrthoDB" id="8188218at2"/>
<dbReference type="SUPFAM" id="SSF53850">
    <property type="entry name" value="Periplasmic binding protein-like II"/>
    <property type="match status" value="1"/>
</dbReference>
<evidence type="ECO:0000313" key="4">
    <source>
        <dbReference type="Proteomes" id="UP000249605"/>
    </source>
</evidence>
<dbReference type="NCBIfam" id="TIGR02122">
    <property type="entry name" value="TRAP_TAXI"/>
    <property type="match status" value="1"/>
</dbReference>
<dbReference type="Proteomes" id="UP000249605">
    <property type="component" value="Plasmid unnamed2"/>
</dbReference>
<name>A0A2U9SH99_9PROT</name>
<evidence type="ECO:0000256" key="1">
    <source>
        <dbReference type="SAM" id="MobiDB-lite"/>
    </source>
</evidence>
<organism evidence="3 4">
    <name type="scientific">Azospirillum ramasamyi</name>
    <dbReference type="NCBI Taxonomy" id="682998"/>
    <lineage>
        <taxon>Bacteria</taxon>
        <taxon>Pseudomonadati</taxon>
        <taxon>Pseudomonadota</taxon>
        <taxon>Alphaproteobacteria</taxon>
        <taxon>Rhodospirillales</taxon>
        <taxon>Azospirillaceae</taxon>
        <taxon>Azospirillum</taxon>
    </lineage>
</organism>
<geneLocation type="plasmid" evidence="3 4">
    <name>unnamed2</name>
</geneLocation>
<keyword evidence="2" id="KW-0732">Signal</keyword>
<keyword evidence="4" id="KW-1185">Reference proteome</keyword>
<feature type="chain" id="PRO_5015900636" evidence="2">
    <location>
        <begin position="26"/>
        <end position="345"/>
    </location>
</feature>
<reference evidence="3 4" key="1">
    <citation type="submission" date="2018-06" db="EMBL/GenBank/DDBJ databases">
        <title>Complete genome sequencing of Azospirillum sp. M2T2B2.</title>
        <authorList>
            <person name="Heo J."/>
            <person name="Kim S.-J."/>
            <person name="Kwon S.-W."/>
            <person name="Anandham R."/>
        </authorList>
    </citation>
    <scope>NUCLEOTIDE SEQUENCE [LARGE SCALE GENOMIC DNA]</scope>
    <source>
        <strain evidence="3 4">M2T2B2</strain>
        <plasmid evidence="3 4">unnamed2</plasmid>
    </source>
</reference>
<proteinExistence type="predicted"/>
<dbReference type="KEGG" id="azm:DM194_21290"/>
<dbReference type="PANTHER" id="PTHR42941">
    <property type="entry name" value="SLL1037 PROTEIN"/>
    <property type="match status" value="1"/>
</dbReference>